<comment type="caution">
    <text evidence="1">The sequence shown here is derived from an EMBL/GenBank/DDBJ whole genome shotgun (WGS) entry which is preliminary data.</text>
</comment>
<evidence type="ECO:0000313" key="2">
    <source>
        <dbReference type="Proteomes" id="UP000304953"/>
    </source>
</evidence>
<organism evidence="1 2">
    <name type="scientific">Petralouisia muris</name>
    <dbReference type="NCBI Taxonomy" id="3032872"/>
    <lineage>
        <taxon>Bacteria</taxon>
        <taxon>Bacillati</taxon>
        <taxon>Bacillota</taxon>
        <taxon>Clostridia</taxon>
        <taxon>Lachnospirales</taxon>
        <taxon>Lachnospiraceae</taxon>
        <taxon>Petralouisia</taxon>
    </lineage>
</organism>
<dbReference type="Proteomes" id="UP000304953">
    <property type="component" value="Unassembled WGS sequence"/>
</dbReference>
<accession>A0AC61RYX8</accession>
<gene>
    <name evidence="1" type="ORF">E5329_05355</name>
</gene>
<protein>
    <submittedName>
        <fullName evidence="1">Uncharacterized protein</fullName>
    </submittedName>
</protein>
<sequence length="113" mass="13316">MARAVGIGYQDFEQMTSNDNFYIDKTMLIKEWWENNDAVTLITRPRRFGKTLNLDMIEHFFSVKYAGRSDLFQNLSIWQEKTCRNTAQEALARIERMKYAASLETKGIPQERI</sequence>
<dbReference type="EMBL" id="SRYA01000008">
    <property type="protein sequence ID" value="TGY97336.1"/>
    <property type="molecule type" value="Genomic_DNA"/>
</dbReference>
<keyword evidence="2" id="KW-1185">Reference proteome</keyword>
<evidence type="ECO:0000313" key="1">
    <source>
        <dbReference type="EMBL" id="TGY97336.1"/>
    </source>
</evidence>
<reference evidence="1" key="1">
    <citation type="submission" date="2019-04" db="EMBL/GenBank/DDBJ databases">
        <title>Microbes associate with the intestines of laboratory mice.</title>
        <authorList>
            <person name="Navarre W."/>
            <person name="Wong E."/>
            <person name="Huang K."/>
            <person name="Tropini C."/>
            <person name="Ng K."/>
            <person name="Yu B."/>
        </authorList>
    </citation>
    <scope>NUCLEOTIDE SEQUENCE</scope>
    <source>
        <strain evidence="1">NM01_1-7b</strain>
    </source>
</reference>
<proteinExistence type="predicted"/>
<name>A0AC61RYX8_9FIRM</name>